<dbReference type="Proteomes" id="UP000595437">
    <property type="component" value="Chromosome 16"/>
</dbReference>
<organism evidence="1 2">
    <name type="scientific">Caligus rogercresseyi</name>
    <name type="common">Sea louse</name>
    <dbReference type="NCBI Taxonomy" id="217165"/>
    <lineage>
        <taxon>Eukaryota</taxon>
        <taxon>Metazoa</taxon>
        <taxon>Ecdysozoa</taxon>
        <taxon>Arthropoda</taxon>
        <taxon>Crustacea</taxon>
        <taxon>Multicrustacea</taxon>
        <taxon>Hexanauplia</taxon>
        <taxon>Copepoda</taxon>
        <taxon>Siphonostomatoida</taxon>
        <taxon>Caligidae</taxon>
        <taxon>Caligus</taxon>
    </lineage>
</organism>
<sequence>MKNLLLGQRRMGLSRVAFGEKKRRRQVVVERIFSEEIKGVKAAFSLGLEAGFLFRTRQWLDL</sequence>
<name>A0A7T8GRR3_CALRO</name>
<reference evidence="2" key="1">
    <citation type="submission" date="2021-01" db="EMBL/GenBank/DDBJ databases">
        <title>Caligus Genome Assembly.</title>
        <authorList>
            <person name="Gallardo-Escarate C."/>
        </authorList>
    </citation>
    <scope>NUCLEOTIDE SEQUENCE [LARGE SCALE GENOMIC DNA]</scope>
</reference>
<evidence type="ECO:0000313" key="2">
    <source>
        <dbReference type="Proteomes" id="UP000595437"/>
    </source>
</evidence>
<keyword evidence="2" id="KW-1185">Reference proteome</keyword>
<proteinExistence type="predicted"/>
<evidence type="ECO:0000313" key="1">
    <source>
        <dbReference type="EMBL" id="QQP36573.1"/>
    </source>
</evidence>
<gene>
    <name evidence="1" type="ORF">FKW44_021719</name>
</gene>
<protein>
    <submittedName>
        <fullName evidence="1">Uncharacterized protein</fullName>
    </submittedName>
</protein>
<accession>A0A7T8GRR3</accession>
<dbReference type="AlphaFoldDB" id="A0A7T8GRR3"/>
<dbReference type="EMBL" id="CP045905">
    <property type="protein sequence ID" value="QQP36573.1"/>
    <property type="molecule type" value="Genomic_DNA"/>
</dbReference>